<dbReference type="InterPro" id="IPR006076">
    <property type="entry name" value="FAD-dep_OxRdtase"/>
</dbReference>
<evidence type="ECO:0000313" key="7">
    <source>
        <dbReference type="Proteomes" id="UP000095713"/>
    </source>
</evidence>
<evidence type="ECO:0000259" key="5">
    <source>
        <dbReference type="Pfam" id="PF01266"/>
    </source>
</evidence>
<dbReference type="OrthoDB" id="214253at2"/>
<keyword evidence="3" id="KW-0285">Flavoprotein</keyword>
<evidence type="ECO:0000313" key="6">
    <source>
        <dbReference type="EMBL" id="OEJ99212.1"/>
    </source>
</evidence>
<dbReference type="Gene3D" id="3.30.9.10">
    <property type="entry name" value="D-Amino Acid Oxidase, subunit A, domain 2"/>
    <property type="match status" value="1"/>
</dbReference>
<sequence length="347" mass="39532">MKVDYIVVGIGIGGISFCEQLKANNKTFVVFDDKSQKSSTVAGGLYNPVVLKRFTSVWKSKEQLEIALPLYKKLEKALNVKLDYKIPVYRKFASLEEQNDWFMASDKSLLSDYLSTDIIKNNNNAIDASFGFGKVMHTGRIDVKTMIDAYKADLLEKELLFEEPFDYDKLKTEAKSIHYKNIISTNIIFAEGYGIKDNPYFNYLPLIPAKGELVTIHAPDLKIYYVLKAGVFLIPLDNDLYIVGATYEWKDLSNKITVKAKDELLKKLEKFIKSPFKVVNQVAGVRPTVKDRRPLVGQHSTCKNMYVLNGLGTRGVMIGPYVANQLFNFIENNMPLDKEIDIIRFKF</sequence>
<evidence type="ECO:0000256" key="4">
    <source>
        <dbReference type="ARBA" id="ARBA00023002"/>
    </source>
</evidence>
<reference evidence="6 7" key="1">
    <citation type="submission" date="2016-05" db="EMBL/GenBank/DDBJ databases">
        <title>Draft Genome Sequence of Algibacter sp. Strain SK-16 Isolated from the Surface Water of Aburatsubo Inlet.</title>
        <authorList>
            <person name="Wong S.-K."/>
            <person name="Yoshizawa S."/>
            <person name="Nakajima Y."/>
            <person name="Ogura Y."/>
            <person name="Tetsuya H."/>
            <person name="Hamasaki K."/>
        </authorList>
    </citation>
    <scope>NUCLEOTIDE SEQUENCE [LARGE SCALE GENOMIC DNA]</scope>
    <source>
        <strain evidence="6 7">SK-16</strain>
    </source>
</reference>
<organism evidence="6 7">
    <name type="scientific">Flavivirga aquatica</name>
    <dbReference type="NCBI Taxonomy" id="1849968"/>
    <lineage>
        <taxon>Bacteria</taxon>
        <taxon>Pseudomonadati</taxon>
        <taxon>Bacteroidota</taxon>
        <taxon>Flavobacteriia</taxon>
        <taxon>Flavobacteriales</taxon>
        <taxon>Flavobacteriaceae</taxon>
        <taxon>Flavivirga</taxon>
    </lineage>
</organism>
<dbReference type="Gene3D" id="3.50.50.60">
    <property type="entry name" value="FAD/NAD(P)-binding domain"/>
    <property type="match status" value="1"/>
</dbReference>
<dbReference type="PANTHER" id="PTHR13847">
    <property type="entry name" value="SARCOSINE DEHYDROGENASE-RELATED"/>
    <property type="match status" value="1"/>
</dbReference>
<dbReference type="PANTHER" id="PTHR13847:SF286">
    <property type="entry name" value="D-AMINO ACID DEHYDROGENASE"/>
    <property type="match status" value="1"/>
</dbReference>
<dbReference type="GO" id="GO:0005737">
    <property type="term" value="C:cytoplasm"/>
    <property type="evidence" value="ECO:0007669"/>
    <property type="project" value="TreeGrafter"/>
</dbReference>
<comment type="cofactor">
    <cofactor evidence="1">
        <name>FAD</name>
        <dbReference type="ChEBI" id="CHEBI:57692"/>
    </cofactor>
</comment>
<dbReference type="GO" id="GO:0016491">
    <property type="term" value="F:oxidoreductase activity"/>
    <property type="evidence" value="ECO:0007669"/>
    <property type="project" value="UniProtKB-KW"/>
</dbReference>
<keyword evidence="4" id="KW-0560">Oxidoreductase</keyword>
<keyword evidence="7" id="KW-1185">Reference proteome</keyword>
<proteinExistence type="inferred from homology"/>
<dbReference type="SUPFAM" id="SSF54373">
    <property type="entry name" value="FAD-linked reductases, C-terminal domain"/>
    <property type="match status" value="1"/>
</dbReference>
<evidence type="ECO:0000256" key="3">
    <source>
        <dbReference type="ARBA" id="ARBA00022630"/>
    </source>
</evidence>
<dbReference type="InterPro" id="IPR036188">
    <property type="entry name" value="FAD/NAD-bd_sf"/>
</dbReference>
<evidence type="ECO:0000256" key="2">
    <source>
        <dbReference type="ARBA" id="ARBA00009410"/>
    </source>
</evidence>
<dbReference type="STRING" id="1849968.A8C32_08565"/>
<dbReference type="SUPFAM" id="SSF51971">
    <property type="entry name" value="Nucleotide-binding domain"/>
    <property type="match status" value="1"/>
</dbReference>
<dbReference type="Proteomes" id="UP000095713">
    <property type="component" value="Unassembled WGS sequence"/>
</dbReference>
<dbReference type="RefSeq" id="WP_069831894.1">
    <property type="nucleotide sequence ID" value="NZ_MDJD01000054.1"/>
</dbReference>
<dbReference type="AlphaFoldDB" id="A0A1E5SJC3"/>
<feature type="domain" description="FAD dependent oxidoreductase" evidence="5">
    <location>
        <begin position="4"/>
        <end position="324"/>
    </location>
</feature>
<comment type="similarity">
    <text evidence="2">Belongs to the DadA oxidoreductase family.</text>
</comment>
<comment type="caution">
    <text evidence="6">The sequence shown here is derived from an EMBL/GenBank/DDBJ whole genome shotgun (WGS) entry which is preliminary data.</text>
</comment>
<accession>A0A1E5SJC3</accession>
<evidence type="ECO:0000256" key="1">
    <source>
        <dbReference type="ARBA" id="ARBA00001974"/>
    </source>
</evidence>
<name>A0A1E5SJC3_9FLAO</name>
<dbReference type="Pfam" id="PF01266">
    <property type="entry name" value="DAO"/>
    <property type="match status" value="1"/>
</dbReference>
<dbReference type="EMBL" id="MDJD01000054">
    <property type="protein sequence ID" value="OEJ99212.1"/>
    <property type="molecule type" value="Genomic_DNA"/>
</dbReference>
<protein>
    <submittedName>
        <fullName evidence="6">FAD-dependent oxidoreductase</fullName>
    </submittedName>
</protein>
<gene>
    <name evidence="6" type="ORF">A8C32_08565</name>
</gene>